<dbReference type="Gene3D" id="1.20.120.450">
    <property type="entry name" value="dinb family like domain"/>
    <property type="match status" value="1"/>
</dbReference>
<dbReference type="SUPFAM" id="SSF109854">
    <property type="entry name" value="DinB/YfiT-like putative metalloenzymes"/>
    <property type="match status" value="1"/>
</dbReference>
<dbReference type="InterPro" id="IPR034660">
    <property type="entry name" value="DinB/YfiT-like"/>
</dbReference>
<keyword evidence="3" id="KW-1185">Reference proteome</keyword>
<evidence type="ECO:0000313" key="2">
    <source>
        <dbReference type="EMBL" id="GLW67101.1"/>
    </source>
</evidence>
<proteinExistence type="predicted"/>
<evidence type="ECO:0000259" key="1">
    <source>
        <dbReference type="Pfam" id="PF11716"/>
    </source>
</evidence>
<dbReference type="NCBIfam" id="TIGR03083">
    <property type="entry name" value="maleylpyruvate isomerase family mycothiol-dependent enzyme"/>
    <property type="match status" value="1"/>
</dbReference>
<evidence type="ECO:0000313" key="3">
    <source>
        <dbReference type="Proteomes" id="UP001165124"/>
    </source>
</evidence>
<dbReference type="EMBL" id="BSRZ01000020">
    <property type="protein sequence ID" value="GLW67101.1"/>
    <property type="molecule type" value="Genomic_DNA"/>
</dbReference>
<protein>
    <submittedName>
        <fullName evidence="2">TIGR03086 family protein</fullName>
    </submittedName>
</protein>
<feature type="domain" description="Mycothiol-dependent maleylpyruvate isomerase metal-binding" evidence="1">
    <location>
        <begin position="13"/>
        <end position="133"/>
    </location>
</feature>
<reference evidence="2" key="1">
    <citation type="submission" date="2023-02" db="EMBL/GenBank/DDBJ databases">
        <title>Actinomadura rubrobrunea NBRC 14622.</title>
        <authorList>
            <person name="Ichikawa N."/>
            <person name="Sato H."/>
            <person name="Tonouchi N."/>
        </authorList>
    </citation>
    <scope>NUCLEOTIDE SEQUENCE</scope>
    <source>
        <strain evidence="2">NBRC 14622</strain>
    </source>
</reference>
<dbReference type="Proteomes" id="UP001165124">
    <property type="component" value="Unassembled WGS sequence"/>
</dbReference>
<dbReference type="GO" id="GO:0046872">
    <property type="term" value="F:metal ion binding"/>
    <property type="evidence" value="ECO:0007669"/>
    <property type="project" value="InterPro"/>
</dbReference>
<organism evidence="2 3">
    <name type="scientific">Actinomadura rubrobrunea</name>
    <dbReference type="NCBI Taxonomy" id="115335"/>
    <lineage>
        <taxon>Bacteria</taxon>
        <taxon>Bacillati</taxon>
        <taxon>Actinomycetota</taxon>
        <taxon>Actinomycetes</taxon>
        <taxon>Streptosporangiales</taxon>
        <taxon>Thermomonosporaceae</taxon>
        <taxon>Actinomadura</taxon>
    </lineage>
</organism>
<dbReference type="InterPro" id="IPR017520">
    <property type="entry name" value="CHP03086"/>
</dbReference>
<comment type="caution">
    <text evidence="2">The sequence shown here is derived from an EMBL/GenBank/DDBJ whole genome shotgun (WGS) entry which is preliminary data.</text>
</comment>
<gene>
    <name evidence="2" type="ORF">Arub01_53440</name>
</gene>
<accession>A0A9W6Q221</accession>
<dbReference type="InterPro" id="IPR017517">
    <property type="entry name" value="Maleyloyr_isom"/>
</dbReference>
<dbReference type="InterPro" id="IPR024344">
    <property type="entry name" value="MDMPI_metal-binding"/>
</dbReference>
<dbReference type="Pfam" id="PF11716">
    <property type="entry name" value="MDMPI_N"/>
    <property type="match status" value="1"/>
</dbReference>
<dbReference type="AlphaFoldDB" id="A0A9W6Q221"/>
<dbReference type="NCBIfam" id="TIGR03086">
    <property type="entry name" value="TIGR03086 family metal-binding protein"/>
    <property type="match status" value="1"/>
</dbReference>
<name>A0A9W6Q221_9ACTN</name>
<sequence>MARMHELYAYMKECAAEAARVARGVDADRLAAPTPCTEFDVRALVNHWVLYTSHGLEHRALRKPLPEALTERDFTAEPDWADAYAAQLDRAVAAWADPAVWEGEIDLGFATSPARQIASLIIKEMAVHGWDVAVSTGQEYTVSSETEEFLLRVVDEHAEMYRKYGGFADPVPVDAGASAFERALALSGRDPHWAPR</sequence>